<reference evidence="1 2" key="1">
    <citation type="journal article" date="2013" name="PLoS Pathog.">
        <title>Genomic analysis of the Kiwifruit pathogen Pseudomonas syringae pv. actinidiae provides insight into the origins of an emergent plant disease.</title>
        <authorList>
            <person name="McCann H.C."/>
            <person name="Rikkerink E.H."/>
            <person name="Bertels F."/>
            <person name="Fiers M."/>
            <person name="Lu A."/>
            <person name="Rees-George J."/>
            <person name="Andersen M.T."/>
            <person name="Gleave A.P."/>
            <person name="Haubold B."/>
            <person name="Wohlers M.W."/>
            <person name="Guttman D.S."/>
            <person name="Wang P.W."/>
            <person name="Straub C."/>
            <person name="Vanneste J.L."/>
            <person name="Rainey P.B."/>
            <person name="Templeton M.D."/>
        </authorList>
    </citation>
    <scope>NUCLEOTIDE SEQUENCE [LARGE SCALE GENOMIC DNA]</scope>
    <source>
        <strain evidence="1 2">ICMP 19096</strain>
    </source>
</reference>
<organism evidence="1 2">
    <name type="scientific">Pseudomonas syringae pv. actinidiae ICMP 19096</name>
    <dbReference type="NCBI Taxonomy" id="1194405"/>
    <lineage>
        <taxon>Bacteria</taxon>
        <taxon>Pseudomonadati</taxon>
        <taxon>Pseudomonadota</taxon>
        <taxon>Gammaproteobacteria</taxon>
        <taxon>Pseudomonadales</taxon>
        <taxon>Pseudomonadaceae</taxon>
        <taxon>Pseudomonas</taxon>
        <taxon>Pseudomonas syringae</taxon>
    </lineage>
</organism>
<dbReference type="AlphaFoldDB" id="A0A656K2X9"/>
<comment type="caution">
    <text evidence="1">The sequence shown here is derived from an EMBL/GenBank/DDBJ whole genome shotgun (WGS) entry which is preliminary data.</text>
</comment>
<accession>A0A656K2X9</accession>
<dbReference type="Gene3D" id="2.60.40.1180">
    <property type="entry name" value="Golgi alpha-mannosidase II"/>
    <property type="match status" value="1"/>
</dbReference>
<protein>
    <submittedName>
        <fullName evidence="1">Alpha-amylase family protein</fullName>
    </submittedName>
</protein>
<evidence type="ECO:0000313" key="2">
    <source>
        <dbReference type="Proteomes" id="UP000018849"/>
    </source>
</evidence>
<dbReference type="EMBL" id="AOKF01000419">
    <property type="protein sequence ID" value="EPN67205.1"/>
    <property type="molecule type" value="Genomic_DNA"/>
</dbReference>
<dbReference type="Proteomes" id="UP000018849">
    <property type="component" value="Unassembled WGS sequence"/>
</dbReference>
<sequence length="33" mass="4058">MMTGHRWTWYGKYQHTRLDPSQPFGIWRIQAAH</sequence>
<gene>
    <name evidence="1" type="ORF">A245_05130</name>
</gene>
<proteinExistence type="predicted"/>
<name>A0A656K2X9_PSESF</name>
<evidence type="ECO:0000313" key="1">
    <source>
        <dbReference type="EMBL" id="EPN67205.1"/>
    </source>
</evidence>
<dbReference type="InterPro" id="IPR013780">
    <property type="entry name" value="Glyco_hydro_b"/>
</dbReference>